<name>A0AAD7H4L4_9AGAR</name>
<reference evidence="3" key="1">
    <citation type="submission" date="2023-03" db="EMBL/GenBank/DDBJ databases">
        <title>Massive genome expansion in bonnet fungi (Mycena s.s.) driven by repeated elements and novel gene families across ecological guilds.</title>
        <authorList>
            <consortium name="Lawrence Berkeley National Laboratory"/>
            <person name="Harder C.B."/>
            <person name="Miyauchi S."/>
            <person name="Viragh M."/>
            <person name="Kuo A."/>
            <person name="Thoen E."/>
            <person name="Andreopoulos B."/>
            <person name="Lu D."/>
            <person name="Skrede I."/>
            <person name="Drula E."/>
            <person name="Henrissat B."/>
            <person name="Morin E."/>
            <person name="Kohler A."/>
            <person name="Barry K."/>
            <person name="LaButti K."/>
            <person name="Morin E."/>
            <person name="Salamov A."/>
            <person name="Lipzen A."/>
            <person name="Mereny Z."/>
            <person name="Hegedus B."/>
            <person name="Baldrian P."/>
            <person name="Stursova M."/>
            <person name="Weitz H."/>
            <person name="Taylor A."/>
            <person name="Grigoriev I.V."/>
            <person name="Nagy L.G."/>
            <person name="Martin F."/>
            <person name="Kauserud H."/>
        </authorList>
    </citation>
    <scope>NUCLEOTIDE SEQUENCE</scope>
    <source>
        <strain evidence="3">CBHHK182m</strain>
    </source>
</reference>
<evidence type="ECO:0000256" key="2">
    <source>
        <dbReference type="SAM" id="MobiDB-lite"/>
    </source>
</evidence>
<feature type="compositionally biased region" description="Polar residues" evidence="2">
    <location>
        <begin position="1"/>
        <end position="12"/>
    </location>
</feature>
<sequence>MDPATAESSGELTQYAARTSPPLPPLTVSWQVDESYQFGTRRGLEYNVVPGPPGPASVHSQCSSPGIVSPTPTTLEALRTSLNEKEDQVKQAEAEIKVLQATLADLNNDFNDLNARLAADHTTNVDPPLRACPSTAPLLPRPPGVHVHRKTPIIQTHGHRAMTPTAISLPNFGVGNLNCCDPNTQLAEPKRRRSSRSDPDHYRLKQTLLHKYDWTKRAFETVQGAGWQKNAKTVQKGRRFWKFDLEAYTDFWPVRWMLQVYLCRTSIEAKAGITGETESLSGSSKDGGPDSISW</sequence>
<comment type="caution">
    <text evidence="3">The sequence shown here is derived from an EMBL/GenBank/DDBJ whole genome shotgun (WGS) entry which is preliminary data.</text>
</comment>
<dbReference type="AlphaFoldDB" id="A0AAD7H4L4"/>
<keyword evidence="4" id="KW-1185">Reference proteome</keyword>
<feature type="region of interest" description="Disordered" evidence="2">
    <location>
        <begin position="1"/>
        <end position="26"/>
    </location>
</feature>
<evidence type="ECO:0000313" key="4">
    <source>
        <dbReference type="Proteomes" id="UP001215598"/>
    </source>
</evidence>
<accession>A0AAD7H4L4</accession>
<feature type="region of interest" description="Disordered" evidence="2">
    <location>
        <begin position="275"/>
        <end position="294"/>
    </location>
</feature>
<keyword evidence="1" id="KW-0175">Coiled coil</keyword>
<feature type="coiled-coil region" evidence="1">
    <location>
        <begin position="75"/>
        <end position="116"/>
    </location>
</feature>
<proteinExistence type="predicted"/>
<protein>
    <submittedName>
        <fullName evidence="3">Uncharacterized protein</fullName>
    </submittedName>
</protein>
<evidence type="ECO:0000313" key="3">
    <source>
        <dbReference type="EMBL" id="KAJ7711799.1"/>
    </source>
</evidence>
<evidence type="ECO:0000256" key="1">
    <source>
        <dbReference type="SAM" id="Coils"/>
    </source>
</evidence>
<gene>
    <name evidence="3" type="ORF">B0H16DRAFT_1480009</name>
</gene>
<dbReference type="Proteomes" id="UP001215598">
    <property type="component" value="Unassembled WGS sequence"/>
</dbReference>
<dbReference type="EMBL" id="JARKIB010000385">
    <property type="protein sequence ID" value="KAJ7711799.1"/>
    <property type="molecule type" value="Genomic_DNA"/>
</dbReference>
<organism evidence="3 4">
    <name type="scientific">Mycena metata</name>
    <dbReference type="NCBI Taxonomy" id="1033252"/>
    <lineage>
        <taxon>Eukaryota</taxon>
        <taxon>Fungi</taxon>
        <taxon>Dikarya</taxon>
        <taxon>Basidiomycota</taxon>
        <taxon>Agaricomycotina</taxon>
        <taxon>Agaricomycetes</taxon>
        <taxon>Agaricomycetidae</taxon>
        <taxon>Agaricales</taxon>
        <taxon>Marasmiineae</taxon>
        <taxon>Mycenaceae</taxon>
        <taxon>Mycena</taxon>
    </lineage>
</organism>